<keyword evidence="5 7" id="KW-1133">Transmembrane helix</keyword>
<dbReference type="InterPro" id="IPR027417">
    <property type="entry name" value="P-loop_NTPase"/>
</dbReference>
<organism evidence="9 10">
    <name type="scientific">Actinoallomurus vinaceus</name>
    <dbReference type="NCBI Taxonomy" id="1080074"/>
    <lineage>
        <taxon>Bacteria</taxon>
        <taxon>Bacillati</taxon>
        <taxon>Actinomycetota</taxon>
        <taxon>Actinomycetes</taxon>
        <taxon>Streptosporangiales</taxon>
        <taxon>Thermomonosporaceae</taxon>
        <taxon>Actinoallomurus</taxon>
    </lineage>
</organism>
<dbReference type="PANTHER" id="PTHR24221">
    <property type="entry name" value="ATP-BINDING CASSETTE SUB-FAMILY B"/>
    <property type="match status" value="1"/>
</dbReference>
<dbReference type="Gene3D" id="3.40.50.300">
    <property type="entry name" value="P-loop containing nucleotide triphosphate hydrolases"/>
    <property type="match status" value="1"/>
</dbReference>
<dbReference type="PROSITE" id="PS00211">
    <property type="entry name" value="ABC_TRANSPORTER_1"/>
    <property type="match status" value="1"/>
</dbReference>
<evidence type="ECO:0000256" key="7">
    <source>
        <dbReference type="SAM" id="Phobius"/>
    </source>
</evidence>
<dbReference type="Pfam" id="PF00005">
    <property type="entry name" value="ABC_tran"/>
    <property type="match status" value="1"/>
</dbReference>
<feature type="transmembrane region" description="Helical" evidence="7">
    <location>
        <begin position="159"/>
        <end position="185"/>
    </location>
</feature>
<feature type="transmembrane region" description="Helical" evidence="7">
    <location>
        <begin position="268"/>
        <end position="290"/>
    </location>
</feature>
<evidence type="ECO:0000256" key="3">
    <source>
        <dbReference type="ARBA" id="ARBA00022741"/>
    </source>
</evidence>
<comment type="subcellular location">
    <subcellularLocation>
        <location evidence="1">Cell membrane</location>
        <topology evidence="1">Multi-pass membrane protein</topology>
    </subcellularLocation>
</comment>
<dbReference type="InterPro" id="IPR003593">
    <property type="entry name" value="AAA+_ATPase"/>
</dbReference>
<dbReference type="SUPFAM" id="SSF90123">
    <property type="entry name" value="ABC transporter transmembrane region"/>
    <property type="match status" value="1"/>
</dbReference>
<gene>
    <name evidence="9" type="ORF">GCM10023196_022740</name>
</gene>
<dbReference type="PROSITE" id="PS50893">
    <property type="entry name" value="ABC_TRANSPORTER_2"/>
    <property type="match status" value="1"/>
</dbReference>
<dbReference type="InterPro" id="IPR036640">
    <property type="entry name" value="ABC1_TM_sf"/>
</dbReference>
<feature type="transmembrane region" description="Helical" evidence="7">
    <location>
        <begin position="39"/>
        <end position="61"/>
    </location>
</feature>
<dbReference type="GO" id="GO:0005524">
    <property type="term" value="F:ATP binding"/>
    <property type="evidence" value="ECO:0007669"/>
    <property type="project" value="UniProtKB-KW"/>
</dbReference>
<keyword evidence="6 7" id="KW-0472">Membrane</keyword>
<evidence type="ECO:0000256" key="6">
    <source>
        <dbReference type="ARBA" id="ARBA00023136"/>
    </source>
</evidence>
<comment type="caution">
    <text evidence="9">The sequence shown here is derived from an EMBL/GenBank/DDBJ whole genome shotgun (WGS) entry which is preliminary data.</text>
</comment>
<keyword evidence="3" id="KW-0547">Nucleotide-binding</keyword>
<evidence type="ECO:0000256" key="4">
    <source>
        <dbReference type="ARBA" id="ARBA00022840"/>
    </source>
</evidence>
<dbReference type="RefSeq" id="WP_345430668.1">
    <property type="nucleotide sequence ID" value="NZ_BAABHK010000003.1"/>
</dbReference>
<evidence type="ECO:0000256" key="1">
    <source>
        <dbReference type="ARBA" id="ARBA00004651"/>
    </source>
</evidence>
<proteinExistence type="predicted"/>
<accession>A0ABP8U6L9</accession>
<reference evidence="10" key="1">
    <citation type="journal article" date="2019" name="Int. J. Syst. Evol. Microbiol.">
        <title>The Global Catalogue of Microorganisms (GCM) 10K type strain sequencing project: providing services to taxonomists for standard genome sequencing and annotation.</title>
        <authorList>
            <consortium name="The Broad Institute Genomics Platform"/>
            <consortium name="The Broad Institute Genome Sequencing Center for Infectious Disease"/>
            <person name="Wu L."/>
            <person name="Ma J."/>
        </authorList>
    </citation>
    <scope>NUCLEOTIDE SEQUENCE [LARGE SCALE GENOMIC DNA]</scope>
    <source>
        <strain evidence="10">JCM 17939</strain>
    </source>
</reference>
<dbReference type="PANTHER" id="PTHR24221:SF646">
    <property type="entry name" value="HAEMOLYSIN SECRETION ATP-BINDING PROTEIN"/>
    <property type="match status" value="1"/>
</dbReference>
<evidence type="ECO:0000313" key="10">
    <source>
        <dbReference type="Proteomes" id="UP001501442"/>
    </source>
</evidence>
<protein>
    <submittedName>
        <fullName evidence="9">ABC transporter ATP-binding protein</fullName>
    </submittedName>
</protein>
<keyword evidence="2 7" id="KW-0812">Transmembrane</keyword>
<dbReference type="Gene3D" id="1.20.1560.10">
    <property type="entry name" value="ABC transporter type 1, transmembrane domain"/>
    <property type="match status" value="1"/>
</dbReference>
<dbReference type="SMART" id="SM00382">
    <property type="entry name" value="AAA"/>
    <property type="match status" value="1"/>
</dbReference>
<sequence length="609" mass="65524">MTIKGRWRRFTEMRRLLTFGVILGWRADRRRVASVLFLQILQSIGLGGMIVGGHGVADGLLGSAHGHADIPRAGISALVVMTLVFVNSALNLIGFIHQCVLRAAIERDAVERVTAATARADLLEFERPGFHDTVRIALTAAQIHAPNLPFTVMTATRTALTLVTVVIALIAMAWWLLPLLLVAAIPSIRVALLQQRAHFDLQRSLTENQRTAGYLTQLLTGREEAKELRAFGLGRTFFDRLTACYDRTLNAEIAFRRRFLWKEIRARLAGHAMAAAAVGGLIIATASGVIGTAAALTALGGLLIGVPQGITLTSVLRASGDSLRHLDALRAFTAGVGGPPPPPSVTRRSFDSLRARRLSFTYPGADRPAVDGVSIDLRPGEVVALVGENGSGKTTLTKLLTGLYAPASGELLVDGGPVSAAGLRALSTVLFQDYLRYKLSVAENIALGDPAFLGDRGRILDAARRAGVAPIVANLPGRYDALLGSEFTGGTDLSLGQWQRVALARAFFRQAPLVVLDEPTAAMDAHAEADLFARMRELFADRAVLLISHRFSSVRTADRIHVLRRGKVVEVGTHDELMAADGTYAEFFRLQAAAYLDDPAPQSRSIKPV</sequence>
<evidence type="ECO:0000259" key="8">
    <source>
        <dbReference type="PROSITE" id="PS50893"/>
    </source>
</evidence>
<dbReference type="InterPro" id="IPR017871">
    <property type="entry name" value="ABC_transporter-like_CS"/>
</dbReference>
<keyword evidence="10" id="KW-1185">Reference proteome</keyword>
<name>A0ABP8U6L9_9ACTN</name>
<dbReference type="Proteomes" id="UP001501442">
    <property type="component" value="Unassembled WGS sequence"/>
</dbReference>
<evidence type="ECO:0000256" key="2">
    <source>
        <dbReference type="ARBA" id="ARBA00022692"/>
    </source>
</evidence>
<dbReference type="SUPFAM" id="SSF52540">
    <property type="entry name" value="P-loop containing nucleoside triphosphate hydrolases"/>
    <property type="match status" value="1"/>
</dbReference>
<keyword evidence="4 9" id="KW-0067">ATP-binding</keyword>
<evidence type="ECO:0000256" key="5">
    <source>
        <dbReference type="ARBA" id="ARBA00022989"/>
    </source>
</evidence>
<dbReference type="InterPro" id="IPR039421">
    <property type="entry name" value="Type_1_exporter"/>
</dbReference>
<feature type="transmembrane region" description="Helical" evidence="7">
    <location>
        <begin position="73"/>
        <end position="96"/>
    </location>
</feature>
<feature type="domain" description="ABC transporter" evidence="8">
    <location>
        <begin position="353"/>
        <end position="590"/>
    </location>
</feature>
<evidence type="ECO:0000313" key="9">
    <source>
        <dbReference type="EMBL" id="GAA4624068.1"/>
    </source>
</evidence>
<dbReference type="InterPro" id="IPR003439">
    <property type="entry name" value="ABC_transporter-like_ATP-bd"/>
</dbReference>
<dbReference type="EMBL" id="BAABHK010000003">
    <property type="protein sequence ID" value="GAA4624068.1"/>
    <property type="molecule type" value="Genomic_DNA"/>
</dbReference>